<keyword evidence="3" id="KW-1133">Transmembrane helix</keyword>
<keyword evidence="9" id="KW-1185">Reference proteome</keyword>
<comment type="subcellular location">
    <subcellularLocation>
        <location evidence="1">Membrane</location>
        <topology evidence="1">Single-pass membrane protein</topology>
    </subcellularLocation>
</comment>
<dbReference type="GO" id="GO:0055085">
    <property type="term" value="P:transmembrane transport"/>
    <property type="evidence" value="ECO:0007669"/>
    <property type="project" value="InterPro"/>
</dbReference>
<dbReference type="InterPro" id="IPR037682">
    <property type="entry name" value="TonB_C"/>
</dbReference>
<dbReference type="OrthoDB" id="6077935at2"/>
<dbReference type="PROSITE" id="PS52015">
    <property type="entry name" value="TONB_CTD"/>
    <property type="match status" value="1"/>
</dbReference>
<protein>
    <submittedName>
        <fullName evidence="8">Energy transducer TonB</fullName>
    </submittedName>
</protein>
<feature type="chain" id="PRO_5043915687" evidence="6">
    <location>
        <begin position="26"/>
        <end position="410"/>
    </location>
</feature>
<feature type="compositionally biased region" description="Basic and acidic residues" evidence="5">
    <location>
        <begin position="270"/>
        <end position="281"/>
    </location>
</feature>
<dbReference type="Proteomes" id="UP000232693">
    <property type="component" value="Chromosome"/>
</dbReference>
<evidence type="ECO:0000259" key="7">
    <source>
        <dbReference type="PROSITE" id="PS52015"/>
    </source>
</evidence>
<evidence type="ECO:0000256" key="2">
    <source>
        <dbReference type="ARBA" id="ARBA00022692"/>
    </source>
</evidence>
<reference evidence="8 9" key="1">
    <citation type="submission" date="2017-12" db="EMBL/GenBank/DDBJ databases">
        <title>Kangiella profundi FT102 completed genome.</title>
        <authorList>
            <person name="Xu J."/>
            <person name="Wang J."/>
            <person name="Lu Y."/>
        </authorList>
    </citation>
    <scope>NUCLEOTIDE SEQUENCE [LARGE SCALE GENOMIC DNA]</scope>
    <source>
        <strain evidence="8 9">FT102</strain>
    </source>
</reference>
<dbReference type="InterPro" id="IPR006260">
    <property type="entry name" value="TonB/TolA_C"/>
</dbReference>
<organism evidence="8 9">
    <name type="scientific">Kangiella profundi</name>
    <dbReference type="NCBI Taxonomy" id="1561924"/>
    <lineage>
        <taxon>Bacteria</taxon>
        <taxon>Pseudomonadati</taxon>
        <taxon>Pseudomonadota</taxon>
        <taxon>Gammaproteobacteria</taxon>
        <taxon>Kangiellales</taxon>
        <taxon>Kangiellaceae</taxon>
        <taxon>Kangiella</taxon>
    </lineage>
</organism>
<evidence type="ECO:0000256" key="6">
    <source>
        <dbReference type="SAM" id="SignalP"/>
    </source>
</evidence>
<accession>A0A2K9AAZ1</accession>
<sequence length="410" mass="45438">MKKVALFLSSLLLVALSGVAGLAKAAEQVNVQGSNLQLNGLAVHSELRQEWFLNALYLSNKSDDPAEILNSPMIKRMQIKVLADQLPGRRLKRFWIERIKNNNEAAVVLENAKGVRELADSLGQDLAAGDTINIDYVPGQGTVIQINGATVNTVDEAIFPLMLNTWVGERPPSSEFKDAILGNQSAVGYSDLLAKYTTINPAPSRVSLFDNAAQAAKEEEERKAREAEERRLEQERQAEEQRRAEEERQRQAELAAQREQQQAAQQAQQQEEKKPEPEPEIKQPVVEEVPAGPTEEELAAMRASYNSAIRAHYVPFFEYPVQEIMRRHGKSALLNPRKGRTHGEVTIQLEVDRDGELVGGSLVSSSGEKILDDAVMSALFDAVPYPAMPEELPEETFNTTLPISIPAPQM</sequence>
<feature type="signal peptide" evidence="6">
    <location>
        <begin position="1"/>
        <end position="25"/>
    </location>
</feature>
<gene>
    <name evidence="8" type="ORF">CW740_04745</name>
</gene>
<dbReference type="Gene3D" id="3.30.1150.10">
    <property type="match status" value="1"/>
</dbReference>
<feature type="compositionally biased region" description="Basic and acidic residues" evidence="5">
    <location>
        <begin position="217"/>
        <end position="251"/>
    </location>
</feature>
<dbReference type="Pfam" id="PF16036">
    <property type="entry name" value="Chalcone_3"/>
    <property type="match status" value="1"/>
</dbReference>
<dbReference type="SUPFAM" id="SSF74653">
    <property type="entry name" value="TolA/TonB C-terminal domain"/>
    <property type="match status" value="1"/>
</dbReference>
<dbReference type="InterPro" id="IPR016087">
    <property type="entry name" value="Chalcone_isomerase"/>
</dbReference>
<dbReference type="EMBL" id="CP025120">
    <property type="protein sequence ID" value="AUD78597.1"/>
    <property type="molecule type" value="Genomic_DNA"/>
</dbReference>
<name>A0A2K9AAZ1_9GAMM</name>
<dbReference type="KEGG" id="kpd:CW740_04745"/>
<dbReference type="AlphaFoldDB" id="A0A2K9AAZ1"/>
<dbReference type="NCBIfam" id="TIGR01352">
    <property type="entry name" value="tonB_Cterm"/>
    <property type="match status" value="1"/>
</dbReference>
<evidence type="ECO:0000256" key="1">
    <source>
        <dbReference type="ARBA" id="ARBA00004167"/>
    </source>
</evidence>
<evidence type="ECO:0000256" key="5">
    <source>
        <dbReference type="SAM" id="MobiDB-lite"/>
    </source>
</evidence>
<feature type="compositionally biased region" description="Low complexity" evidence="5">
    <location>
        <begin position="252"/>
        <end position="269"/>
    </location>
</feature>
<evidence type="ECO:0000313" key="8">
    <source>
        <dbReference type="EMBL" id="AUD78597.1"/>
    </source>
</evidence>
<proteinExistence type="predicted"/>
<evidence type="ECO:0000313" key="9">
    <source>
        <dbReference type="Proteomes" id="UP000232693"/>
    </source>
</evidence>
<dbReference type="GO" id="GO:0016020">
    <property type="term" value="C:membrane"/>
    <property type="evidence" value="ECO:0007669"/>
    <property type="project" value="UniProtKB-SubCell"/>
</dbReference>
<feature type="domain" description="TonB C-terminal" evidence="7">
    <location>
        <begin position="317"/>
        <end position="410"/>
    </location>
</feature>
<keyword evidence="6" id="KW-0732">Signal</keyword>
<keyword evidence="4" id="KW-0472">Membrane</keyword>
<evidence type="ECO:0000256" key="3">
    <source>
        <dbReference type="ARBA" id="ARBA00022989"/>
    </source>
</evidence>
<feature type="region of interest" description="Disordered" evidence="5">
    <location>
        <begin position="217"/>
        <end position="294"/>
    </location>
</feature>
<dbReference type="Pfam" id="PF13103">
    <property type="entry name" value="TonB_2"/>
    <property type="match status" value="1"/>
</dbReference>
<dbReference type="RefSeq" id="WP_106646461.1">
    <property type="nucleotide sequence ID" value="NZ_BMGO01000002.1"/>
</dbReference>
<evidence type="ECO:0000256" key="4">
    <source>
        <dbReference type="ARBA" id="ARBA00023136"/>
    </source>
</evidence>
<keyword evidence="2" id="KW-0812">Transmembrane</keyword>